<evidence type="ECO:0000256" key="2">
    <source>
        <dbReference type="ARBA" id="ARBA00001964"/>
    </source>
</evidence>
<gene>
    <name evidence="9" type="ORF">IM811_002405</name>
</gene>
<dbReference type="GO" id="GO:0046872">
    <property type="term" value="F:metal ion binding"/>
    <property type="evidence" value="ECO:0007669"/>
    <property type="project" value="UniProtKB-KW"/>
</dbReference>
<evidence type="ECO:0000313" key="9">
    <source>
        <dbReference type="EMBL" id="KAF9747071.1"/>
    </source>
</evidence>
<dbReference type="GO" id="GO:0004802">
    <property type="term" value="F:transketolase activity"/>
    <property type="evidence" value="ECO:0007669"/>
    <property type="project" value="TreeGrafter"/>
</dbReference>
<dbReference type="CDD" id="cd02012">
    <property type="entry name" value="TPP_TK"/>
    <property type="match status" value="1"/>
</dbReference>
<dbReference type="SUPFAM" id="SSF52518">
    <property type="entry name" value="Thiamin diphosphate-binding fold (THDP-binding)"/>
    <property type="match status" value="2"/>
</dbReference>
<organism evidence="9 10">
    <name type="scientific">Bionectria ochroleuca</name>
    <name type="common">Gliocladium roseum</name>
    <dbReference type="NCBI Taxonomy" id="29856"/>
    <lineage>
        <taxon>Eukaryota</taxon>
        <taxon>Fungi</taxon>
        <taxon>Dikarya</taxon>
        <taxon>Ascomycota</taxon>
        <taxon>Pezizomycotina</taxon>
        <taxon>Sordariomycetes</taxon>
        <taxon>Hypocreomycetidae</taxon>
        <taxon>Hypocreales</taxon>
        <taxon>Bionectriaceae</taxon>
        <taxon>Clonostachys</taxon>
    </lineage>
</organism>
<dbReference type="GO" id="GO:0005634">
    <property type="term" value="C:nucleus"/>
    <property type="evidence" value="ECO:0007669"/>
    <property type="project" value="TreeGrafter"/>
</dbReference>
<keyword evidence="6" id="KW-0460">Magnesium</keyword>
<dbReference type="InterPro" id="IPR005474">
    <property type="entry name" value="Transketolase_N"/>
</dbReference>
<keyword evidence="4" id="KW-0808">Transferase</keyword>
<dbReference type="FunFam" id="3.40.50.970:FF:000004">
    <property type="entry name" value="Transketolase"/>
    <property type="match status" value="1"/>
</dbReference>
<dbReference type="PROSITE" id="PS00801">
    <property type="entry name" value="TRANSKETOLASE_1"/>
    <property type="match status" value="1"/>
</dbReference>
<proteinExistence type="inferred from homology"/>
<comment type="cofactor">
    <cofactor evidence="1">
        <name>Mg(2+)</name>
        <dbReference type="ChEBI" id="CHEBI:18420"/>
    </cofactor>
</comment>
<evidence type="ECO:0000256" key="5">
    <source>
        <dbReference type="ARBA" id="ARBA00022723"/>
    </source>
</evidence>
<comment type="caution">
    <text evidence="9">The sequence shown here is derived from an EMBL/GenBank/DDBJ whole genome shotgun (WGS) entry which is preliminary data.</text>
</comment>
<dbReference type="PANTHER" id="PTHR43522">
    <property type="entry name" value="TRANSKETOLASE"/>
    <property type="match status" value="1"/>
</dbReference>
<dbReference type="Proteomes" id="UP000616885">
    <property type="component" value="Unassembled WGS sequence"/>
</dbReference>
<evidence type="ECO:0000256" key="4">
    <source>
        <dbReference type="ARBA" id="ARBA00022679"/>
    </source>
</evidence>
<evidence type="ECO:0000259" key="8">
    <source>
        <dbReference type="Pfam" id="PF00456"/>
    </source>
</evidence>
<accession>A0A8H7N4C1</accession>
<name>A0A8H7N4C1_BIOOC</name>
<sequence>MGFGEIDQKAINSIRVLAVDATFASNSGHPGAPMGMAPVAHVLFNNFMKFNPKNPDWLNRDRFVLSNGHGCMLQYALLHLFGYALSIDDLKAFRTVDSITPGHPEAHDTPGIEVTTGPLGQGICNAVGLAMAQAHTAATFNKPGFTISDNYTYCFLGDGCLMEGVSSEASSLAGHLQLGNLIAIYDDNHISIDGDTNVAFTEDVVKRYESYGWEVLVVDDGDNDLNSIEAAIKKAQESKDKPTIIKLRTTIGYGSLNQGTHGVHGSPLKADDIKQLKQKFGFNPDESFAVPQEVYDFYGKHSSAGAAAEEEWNKLLAQYAEKFPKEHADLIRRQTGDLPEGWEKALPVYTPADPAIASRKLSETVLSKVESVIPELFGGSADLTGSNLTRWKEAVDFQAPPPASVTTLVAMSATVSVSTPWVPS</sequence>
<evidence type="ECO:0000256" key="3">
    <source>
        <dbReference type="ARBA" id="ARBA00007131"/>
    </source>
</evidence>
<evidence type="ECO:0000313" key="10">
    <source>
        <dbReference type="Proteomes" id="UP000616885"/>
    </source>
</evidence>
<dbReference type="GO" id="GO:0006098">
    <property type="term" value="P:pentose-phosphate shunt"/>
    <property type="evidence" value="ECO:0007669"/>
    <property type="project" value="TreeGrafter"/>
</dbReference>
<dbReference type="InterPro" id="IPR029061">
    <property type="entry name" value="THDP-binding"/>
</dbReference>
<comment type="cofactor">
    <cofactor evidence="2">
        <name>thiamine diphosphate</name>
        <dbReference type="ChEBI" id="CHEBI:58937"/>
    </cofactor>
</comment>
<protein>
    <recommendedName>
        <fullName evidence="8">Transketolase N-terminal domain-containing protein</fullName>
    </recommendedName>
</protein>
<dbReference type="Pfam" id="PF00456">
    <property type="entry name" value="Transketolase_N"/>
    <property type="match status" value="1"/>
</dbReference>
<dbReference type="EMBL" id="JADCTT010000010">
    <property type="protein sequence ID" value="KAF9747071.1"/>
    <property type="molecule type" value="Genomic_DNA"/>
</dbReference>
<reference evidence="9" key="1">
    <citation type="submission" date="2020-10" db="EMBL/GenBank/DDBJ databases">
        <title>High-Quality Genome Resource of Clonostachys rosea strain S41 by Oxford Nanopore Long-Read Sequencing.</title>
        <authorList>
            <person name="Wang H."/>
        </authorList>
    </citation>
    <scope>NUCLEOTIDE SEQUENCE</scope>
    <source>
        <strain evidence="9">S41</strain>
    </source>
</reference>
<dbReference type="InterPro" id="IPR049557">
    <property type="entry name" value="Transketolase_CS"/>
</dbReference>
<dbReference type="PANTHER" id="PTHR43522:SF2">
    <property type="entry name" value="TRANSKETOLASE 1-RELATED"/>
    <property type="match status" value="1"/>
</dbReference>
<evidence type="ECO:0000256" key="6">
    <source>
        <dbReference type="ARBA" id="ARBA00022842"/>
    </source>
</evidence>
<evidence type="ECO:0000256" key="1">
    <source>
        <dbReference type="ARBA" id="ARBA00001946"/>
    </source>
</evidence>
<keyword evidence="7" id="KW-0786">Thiamine pyrophosphate</keyword>
<feature type="domain" description="Transketolase N-terminal" evidence="8">
    <location>
        <begin position="6"/>
        <end position="339"/>
    </location>
</feature>
<evidence type="ECO:0000256" key="7">
    <source>
        <dbReference type="ARBA" id="ARBA00023052"/>
    </source>
</evidence>
<comment type="similarity">
    <text evidence="3">Belongs to the transketolase family.</text>
</comment>
<dbReference type="GO" id="GO:0005829">
    <property type="term" value="C:cytosol"/>
    <property type="evidence" value="ECO:0007669"/>
    <property type="project" value="TreeGrafter"/>
</dbReference>
<dbReference type="InterPro" id="IPR033247">
    <property type="entry name" value="Transketolase_fam"/>
</dbReference>
<keyword evidence="5" id="KW-0479">Metal-binding</keyword>
<dbReference type="Gene3D" id="3.40.50.970">
    <property type="match status" value="2"/>
</dbReference>
<dbReference type="AlphaFoldDB" id="A0A8H7N4C1"/>